<dbReference type="Pfam" id="PF13649">
    <property type="entry name" value="Methyltransf_25"/>
    <property type="match status" value="1"/>
</dbReference>
<feature type="domain" description="Methyltransferase" evidence="6">
    <location>
        <begin position="56"/>
        <end position="144"/>
    </location>
</feature>
<dbReference type="KEGG" id="ddt:AAY81_07770"/>
<evidence type="ECO:0000256" key="5">
    <source>
        <dbReference type="ARBA" id="ARBA00023098"/>
    </source>
</evidence>
<dbReference type="AlphaFoldDB" id="A0A172RZ74"/>
<evidence type="ECO:0000259" key="6">
    <source>
        <dbReference type="Pfam" id="PF13649"/>
    </source>
</evidence>
<evidence type="ECO:0000313" key="8">
    <source>
        <dbReference type="Proteomes" id="UP000182975"/>
    </source>
</evidence>
<proteinExistence type="inferred from homology"/>
<evidence type="ECO:0000256" key="4">
    <source>
        <dbReference type="ARBA" id="ARBA00022691"/>
    </source>
</evidence>
<sequence length="212" mass="23696">MQYPACTTKGATLDTTRQTIEYYETHAGEFASSTLDVDFSETQRAFTTLLPEGARILDFGCGSGRDARQFLAAGFNVTATDGSAELCRVASEAAGIPVRHERFEDLCETNAYDGIWACSSILHLPKNELAQVITKMANALRTHGIAYASFKYGTSEGMRNGRYFTDFTEETFRVFLESIPHPGLALERTWITQDVRPNRSHERWLNVILHKA</sequence>
<dbReference type="CDD" id="cd02440">
    <property type="entry name" value="AdoMet_MTases"/>
    <property type="match status" value="1"/>
</dbReference>
<keyword evidence="2 7" id="KW-0489">Methyltransferase</keyword>
<dbReference type="OrthoDB" id="189743at2"/>
<dbReference type="PANTHER" id="PTHR43667">
    <property type="entry name" value="CYCLOPROPANE-FATTY-ACYL-PHOSPHOLIPID SYNTHASE"/>
    <property type="match status" value="1"/>
</dbReference>
<keyword evidence="8" id="KW-1185">Reference proteome</keyword>
<dbReference type="PATRIC" id="fig|79604.3.peg.1562"/>
<evidence type="ECO:0000256" key="1">
    <source>
        <dbReference type="ARBA" id="ARBA00010815"/>
    </source>
</evidence>
<dbReference type="InterPro" id="IPR041698">
    <property type="entry name" value="Methyltransf_25"/>
</dbReference>
<dbReference type="GO" id="GO:0032259">
    <property type="term" value="P:methylation"/>
    <property type="evidence" value="ECO:0007669"/>
    <property type="project" value="UniProtKB-KW"/>
</dbReference>
<dbReference type="EMBL" id="FOEC01000002">
    <property type="protein sequence ID" value="SEO50487.1"/>
    <property type="molecule type" value="Genomic_DNA"/>
</dbReference>
<dbReference type="GO" id="GO:0006629">
    <property type="term" value="P:lipid metabolic process"/>
    <property type="evidence" value="ECO:0007669"/>
    <property type="project" value="UniProtKB-KW"/>
</dbReference>
<protein>
    <submittedName>
        <fullName evidence="7">Methyltransferase domain-containing protein</fullName>
    </submittedName>
</protein>
<dbReference type="Proteomes" id="UP000182975">
    <property type="component" value="Unassembled WGS sequence"/>
</dbReference>
<accession>A0A172RZ74</accession>
<comment type="similarity">
    <text evidence="1">Belongs to the CFA/CMAS family.</text>
</comment>
<dbReference type="RefSeq" id="WP_066663546.1">
    <property type="nucleotide sequence ID" value="NZ_CP011402.1"/>
</dbReference>
<dbReference type="PANTHER" id="PTHR43667:SF1">
    <property type="entry name" value="CYCLOPROPANE-FATTY-ACYL-PHOSPHOLIPID SYNTHASE"/>
    <property type="match status" value="1"/>
</dbReference>
<dbReference type="InterPro" id="IPR029063">
    <property type="entry name" value="SAM-dependent_MTases_sf"/>
</dbReference>
<evidence type="ECO:0000256" key="2">
    <source>
        <dbReference type="ARBA" id="ARBA00022603"/>
    </source>
</evidence>
<reference evidence="8" key="1">
    <citation type="submission" date="2016-10" db="EMBL/GenBank/DDBJ databases">
        <authorList>
            <person name="Varghese N."/>
        </authorList>
    </citation>
    <scope>NUCLEOTIDE SEQUENCE [LARGE SCALE GENOMIC DNA]</scope>
    <source>
        <strain evidence="8">DSM 21843</strain>
    </source>
</reference>
<evidence type="ECO:0000256" key="3">
    <source>
        <dbReference type="ARBA" id="ARBA00022679"/>
    </source>
</evidence>
<gene>
    <name evidence="7" type="ORF">SAMN02910314_00375</name>
</gene>
<evidence type="ECO:0000313" key="7">
    <source>
        <dbReference type="EMBL" id="SEO50487.1"/>
    </source>
</evidence>
<dbReference type="InterPro" id="IPR050723">
    <property type="entry name" value="CFA/CMAS"/>
</dbReference>
<keyword evidence="4" id="KW-0949">S-adenosyl-L-methionine</keyword>
<dbReference type="SUPFAM" id="SSF53335">
    <property type="entry name" value="S-adenosyl-L-methionine-dependent methyltransferases"/>
    <property type="match status" value="1"/>
</dbReference>
<dbReference type="STRING" id="79604.AAY81_07770"/>
<keyword evidence="5" id="KW-0443">Lipid metabolism</keyword>
<dbReference type="GO" id="GO:0008168">
    <property type="term" value="F:methyltransferase activity"/>
    <property type="evidence" value="ECO:0007669"/>
    <property type="project" value="UniProtKB-KW"/>
</dbReference>
<organism evidence="7 8">
    <name type="scientific">Denitrobacterium detoxificans</name>
    <dbReference type="NCBI Taxonomy" id="79604"/>
    <lineage>
        <taxon>Bacteria</taxon>
        <taxon>Bacillati</taxon>
        <taxon>Actinomycetota</taxon>
        <taxon>Coriobacteriia</taxon>
        <taxon>Eggerthellales</taxon>
        <taxon>Eggerthellaceae</taxon>
        <taxon>Denitrobacterium</taxon>
    </lineage>
</organism>
<name>A0A172RZ74_9ACTN</name>
<keyword evidence="3 7" id="KW-0808">Transferase</keyword>
<dbReference type="Gene3D" id="3.40.50.150">
    <property type="entry name" value="Vaccinia Virus protein VP39"/>
    <property type="match status" value="1"/>
</dbReference>